<feature type="transmembrane region" description="Helical" evidence="5">
    <location>
        <begin position="415"/>
        <end position="437"/>
    </location>
</feature>
<feature type="domain" description="EF-hand" evidence="6">
    <location>
        <begin position="1352"/>
        <end position="1387"/>
    </location>
</feature>
<gene>
    <name evidence="8" type="primary">NUDT8</name>
    <name evidence="8" type="ORF">AK812_SmicGene14617</name>
</gene>
<feature type="transmembrane region" description="Helical" evidence="5">
    <location>
        <begin position="585"/>
        <end position="606"/>
    </location>
</feature>
<evidence type="ECO:0000256" key="1">
    <source>
        <dbReference type="ARBA" id="ARBA00005582"/>
    </source>
</evidence>
<feature type="domain" description="EF-hand" evidence="6">
    <location>
        <begin position="137"/>
        <end position="164"/>
    </location>
</feature>
<dbReference type="Pfam" id="PF13833">
    <property type="entry name" value="EF-hand_8"/>
    <property type="match status" value="1"/>
</dbReference>
<dbReference type="SUPFAM" id="SSF55811">
    <property type="entry name" value="Nudix"/>
    <property type="match status" value="1"/>
</dbReference>
<keyword evidence="3 8" id="KW-0378">Hydrolase</keyword>
<dbReference type="GO" id="GO:0005509">
    <property type="term" value="F:calcium ion binding"/>
    <property type="evidence" value="ECO:0007669"/>
    <property type="project" value="InterPro"/>
</dbReference>
<dbReference type="Pfam" id="PF02464">
    <property type="entry name" value="CinA"/>
    <property type="match status" value="1"/>
</dbReference>
<protein>
    <submittedName>
        <fullName evidence="8">Nudix hydrolase 8</fullName>
    </submittedName>
</protein>
<dbReference type="Pfam" id="PF18290">
    <property type="entry name" value="Nudix_hydro"/>
    <property type="match status" value="1"/>
</dbReference>
<feature type="domain" description="EF-hand" evidence="6">
    <location>
        <begin position="759"/>
        <end position="794"/>
    </location>
</feature>
<dbReference type="InterPro" id="IPR002528">
    <property type="entry name" value="MATE_fam"/>
</dbReference>
<keyword evidence="4" id="KW-0106">Calcium</keyword>
<accession>A0A1Q9E503</accession>
<dbReference type="SUPFAM" id="SSF142433">
    <property type="entry name" value="CinA-like"/>
    <property type="match status" value="1"/>
</dbReference>
<feature type="domain" description="Nudix hydrolase" evidence="7">
    <location>
        <begin position="1056"/>
        <end position="1187"/>
    </location>
</feature>
<keyword evidence="9" id="KW-1185">Reference proteome</keyword>
<dbReference type="InterPro" id="IPR018247">
    <property type="entry name" value="EF_Hand_1_Ca_BS"/>
</dbReference>
<evidence type="ECO:0000256" key="5">
    <source>
        <dbReference type="SAM" id="Phobius"/>
    </source>
</evidence>
<name>A0A1Q9E503_SYMMI</name>
<feature type="domain" description="EF-hand" evidence="6">
    <location>
        <begin position="1264"/>
        <end position="1299"/>
    </location>
</feature>
<evidence type="ECO:0000313" key="9">
    <source>
        <dbReference type="Proteomes" id="UP000186817"/>
    </source>
</evidence>
<feature type="transmembrane region" description="Helical" evidence="5">
    <location>
        <begin position="546"/>
        <end position="565"/>
    </location>
</feature>
<dbReference type="SMART" id="SM00054">
    <property type="entry name" value="EFh"/>
    <property type="match status" value="4"/>
</dbReference>
<dbReference type="Pfam" id="PF01554">
    <property type="entry name" value="MatE"/>
    <property type="match status" value="2"/>
</dbReference>
<evidence type="ECO:0000259" key="6">
    <source>
        <dbReference type="PROSITE" id="PS50222"/>
    </source>
</evidence>
<dbReference type="GO" id="GO:0015297">
    <property type="term" value="F:antiporter activity"/>
    <property type="evidence" value="ECO:0007669"/>
    <property type="project" value="InterPro"/>
</dbReference>
<dbReference type="PRINTS" id="PR01356">
    <property type="entry name" value="GFGPROTEIN"/>
</dbReference>
<feature type="transmembrane region" description="Helical" evidence="5">
    <location>
        <begin position="652"/>
        <end position="671"/>
    </location>
</feature>
<dbReference type="GO" id="GO:0035529">
    <property type="term" value="F:NADH pyrophosphatase activity"/>
    <property type="evidence" value="ECO:0007669"/>
    <property type="project" value="TreeGrafter"/>
</dbReference>
<proteinExistence type="inferred from homology"/>
<comment type="similarity">
    <text evidence="1">Belongs to the Nudix hydrolase family.</text>
</comment>
<keyword evidence="5" id="KW-0472">Membrane</keyword>
<sequence length="1644" mass="177425">MSFENIRDVAPEEICARVSDALRRKACVRLACYCPQRRIRFIPCNLASLSVQGQTPDALFDALATALVSCQWLCRRYLVDGKIASWPKAAGGQEVRWPDFRALFAQLEHGLLWERGSYSSSHLGVSLRAVVAPPAPLWITFDTNADGGISREEFKKQLANVQASATTGVTQPSTSQARPAPSLKDICLRVSDALQRKVPCAFDAPDFHLNLPSAHFWSFWVAPSGHAEPCWRLLMLGDLSGLPTKDCCSLDGGLEAKPTRQIFSLAWPAVLGASIDPLLSLLDTYWVSRCLGMLSLAALGPALNVEDWMFDILKTVQVPVRSLTSESAAAGRPREVQETLSQALCFCWRIGLAVALLGSALSTCLLRLSSVEASSPLLEPAKAYLVPRLCGAPGLLTLIVLQAALSGAFRDTTAVLRLVLLGAGLNAVLTPIGVATLHGGTAGAAWATTAACYVSAVAAWILVARRPSSGEPWLPPPGQVFASAFLGKPSPNQSASSQKNWMALLKANAAMSVRTFSSLTTWLVACAIITKIGVAPLAAHTCMTKTFLMLLYLLYGFQLAAQVLVSADVVRGDPQRARKTAVHAIRLGMVVASFAALSLWLGHDFIASVLVRDQTVTAAFATLVPPAMVMLLIYGVMWVADGVLYGLGEYVWTAKCTSYAGAAAVVVMLLLARRNISAVQVWWSLNVMMAIRAIFGVRKVFFSASSPLSRRSLQLVPAGAENGKPGQTSDALFDALAAGGQEVRWPDFRALFAQLEPSLSEGQLQQLWVTFDTDADGGISREEFKKQLANVEASAKAGVTKTNVSEALRFVERGLIQASLQSLPGASSYTTCGAVTYGKDKAQAVLGSIDLSMPRPTDGPSYKESKRQWTQRLARYKRQEVGSTWCICESGACGPTFTFPDVTKGFTAIFVSGPVEKGLFVESETNEREENMWGFTKLALDLLAECVRESAEATGAAEAAKVLVAKEDRYGGVEAEVLGFQKDSPVSAFASELRQSLQAWSTAGKQGIWLKLPLEAAACVGPAAAAGFEFHHAKADYVLMTRWLGEGPSTLPKYGFTQVGVGGVVLNSKGEVLMVQERISPIPQFQGSWKLPGGLADPSEDFAETVVREVQEETGITAKFLNLVSVRHSHGYRFGQDDIYVIVKLQAVEETISIDPHELGDARWMNPDHVKSLIVEAGQPYDDRVTKNTWQNIAAALYGAAIEGLLACAQLRQLRPAEVCSMVTAMLRREGKTQDQLFDALASGRQDVTWSDFQALFAQLLPDLAESQLQELWQHFDKNGDGGVSREEFHRALGTVSKSAEEAAQDVCSRVAAALMREGKSVMELFDALAGSRSTVQSKDFADFFRVVEPSITHQQLELLWRTFDKDGDGSVTREEFQLGLQPGSVAALAPAMQAGAPPDTQIQAPSDLTSALWAAISEVAALRAPGAPRGSQALQQAVRQQLAAFDSTQTGMLDPAGFAKALRSYSPTLPDVALQVLRQQVCEADGTVQIDKLVSQILQPPEPPPPRSSLVRTEAPVTEAGGPLWSALRRIRPALHERGLRLTTAFQRWVPSSSSRLSKESLARGVASLVGSDLSEQQLRALHGAMCRNPDVGASMEEFIGAFNACEGEGFEAYAREMLRRASRALLRRAKVLSPCLAAILRS</sequence>
<comment type="similarity">
    <text evidence="2">Belongs to the multi antimicrobial extrusion (MATE) (TC 2.A.66.1) family.</text>
</comment>
<dbReference type="PROSITE" id="PS00893">
    <property type="entry name" value="NUDIX_BOX"/>
    <property type="match status" value="1"/>
</dbReference>
<dbReference type="PANTHER" id="PTHR13994">
    <property type="entry name" value="NUDIX HYDROLASE RELATED"/>
    <property type="match status" value="1"/>
</dbReference>
<dbReference type="PROSITE" id="PS51462">
    <property type="entry name" value="NUDIX"/>
    <property type="match status" value="1"/>
</dbReference>
<evidence type="ECO:0000259" key="7">
    <source>
        <dbReference type="PROSITE" id="PS51462"/>
    </source>
</evidence>
<keyword evidence="5" id="KW-1133">Transmembrane helix</keyword>
<dbReference type="PROSITE" id="PS50222">
    <property type="entry name" value="EF_HAND_2"/>
    <property type="match status" value="4"/>
</dbReference>
<dbReference type="GO" id="GO:0042910">
    <property type="term" value="F:xenobiotic transmembrane transporter activity"/>
    <property type="evidence" value="ECO:0007669"/>
    <property type="project" value="InterPro"/>
</dbReference>
<dbReference type="OrthoDB" id="447842at2759"/>
<dbReference type="InterPro" id="IPR002048">
    <property type="entry name" value="EF_hand_dom"/>
</dbReference>
<dbReference type="InterPro" id="IPR015797">
    <property type="entry name" value="NUDIX_hydrolase-like_dom_sf"/>
</dbReference>
<comment type="caution">
    <text evidence="8">The sequence shown here is derived from an EMBL/GenBank/DDBJ whole genome shotgun (WGS) entry which is preliminary data.</text>
</comment>
<dbReference type="EMBL" id="LSRX01000262">
    <property type="protein sequence ID" value="OLQ02512.1"/>
    <property type="molecule type" value="Genomic_DNA"/>
</dbReference>
<dbReference type="InterPro" id="IPR011992">
    <property type="entry name" value="EF-hand-dom_pair"/>
</dbReference>
<dbReference type="PANTHER" id="PTHR13994:SF13">
    <property type="entry name" value="FI03680P"/>
    <property type="match status" value="1"/>
</dbReference>
<dbReference type="GO" id="GO:0016020">
    <property type="term" value="C:membrane"/>
    <property type="evidence" value="ECO:0007669"/>
    <property type="project" value="InterPro"/>
</dbReference>
<dbReference type="InterPro" id="IPR036653">
    <property type="entry name" value="CinA-like_C"/>
</dbReference>
<feature type="transmembrane region" description="Helical" evidence="5">
    <location>
        <begin position="683"/>
        <end position="702"/>
    </location>
</feature>
<dbReference type="Gene3D" id="3.40.630.30">
    <property type="match status" value="1"/>
</dbReference>
<dbReference type="Gene3D" id="3.90.950.20">
    <property type="entry name" value="CinA-like"/>
    <property type="match status" value="1"/>
</dbReference>
<dbReference type="InterPro" id="IPR040618">
    <property type="entry name" value="Pre-Nudix"/>
</dbReference>
<evidence type="ECO:0000256" key="3">
    <source>
        <dbReference type="ARBA" id="ARBA00022801"/>
    </source>
</evidence>
<dbReference type="GO" id="GO:0047631">
    <property type="term" value="F:ADP-ribose diphosphatase activity"/>
    <property type="evidence" value="ECO:0007669"/>
    <property type="project" value="TreeGrafter"/>
</dbReference>
<dbReference type="Pfam" id="PF13202">
    <property type="entry name" value="EF-hand_5"/>
    <property type="match status" value="3"/>
</dbReference>
<dbReference type="InterPro" id="IPR000086">
    <property type="entry name" value="NUDIX_hydrolase_dom"/>
</dbReference>
<dbReference type="PROSITE" id="PS00018">
    <property type="entry name" value="EF_HAND_1"/>
    <property type="match status" value="1"/>
</dbReference>
<feature type="transmembrane region" description="Helical" evidence="5">
    <location>
        <begin position="444"/>
        <end position="463"/>
    </location>
</feature>
<evidence type="ECO:0000256" key="4">
    <source>
        <dbReference type="ARBA" id="ARBA00022837"/>
    </source>
</evidence>
<feature type="transmembrane region" description="Helical" evidence="5">
    <location>
        <begin position="618"/>
        <end position="640"/>
    </location>
</feature>
<dbReference type="Gene3D" id="3.90.79.10">
    <property type="entry name" value="Nucleoside Triphosphate Pyrophosphohydrolase"/>
    <property type="match status" value="1"/>
</dbReference>
<dbReference type="Pfam" id="PF00293">
    <property type="entry name" value="NUDIX"/>
    <property type="match status" value="1"/>
</dbReference>
<dbReference type="InterPro" id="IPR008136">
    <property type="entry name" value="CinA_C"/>
</dbReference>
<evidence type="ECO:0000256" key="2">
    <source>
        <dbReference type="ARBA" id="ARBA00010199"/>
    </source>
</evidence>
<dbReference type="Gene3D" id="1.10.238.10">
    <property type="entry name" value="EF-hand"/>
    <property type="match status" value="3"/>
</dbReference>
<organism evidence="8 9">
    <name type="scientific">Symbiodinium microadriaticum</name>
    <name type="common">Dinoflagellate</name>
    <name type="synonym">Zooxanthella microadriatica</name>
    <dbReference type="NCBI Taxonomy" id="2951"/>
    <lineage>
        <taxon>Eukaryota</taxon>
        <taxon>Sar</taxon>
        <taxon>Alveolata</taxon>
        <taxon>Dinophyceae</taxon>
        <taxon>Suessiales</taxon>
        <taxon>Symbiodiniaceae</taxon>
        <taxon>Symbiodinium</taxon>
    </lineage>
</organism>
<dbReference type="GO" id="GO:0051287">
    <property type="term" value="F:NAD binding"/>
    <property type="evidence" value="ECO:0007669"/>
    <property type="project" value="TreeGrafter"/>
</dbReference>
<dbReference type="SUPFAM" id="SSF47473">
    <property type="entry name" value="EF-hand"/>
    <property type="match status" value="2"/>
</dbReference>
<keyword evidence="5" id="KW-0812">Transmembrane</keyword>
<dbReference type="InterPro" id="IPR020084">
    <property type="entry name" value="NUDIX_hydrolase_CS"/>
</dbReference>
<dbReference type="CDD" id="cd04670">
    <property type="entry name" value="NUDIX_ASFGF2_Nudt6"/>
    <property type="match status" value="1"/>
</dbReference>
<dbReference type="InterPro" id="IPR003293">
    <property type="entry name" value="Nudix_hydrolase6-like"/>
</dbReference>
<evidence type="ECO:0000313" key="8">
    <source>
        <dbReference type="EMBL" id="OLQ02512.1"/>
    </source>
</evidence>
<dbReference type="Proteomes" id="UP000186817">
    <property type="component" value="Unassembled WGS sequence"/>
</dbReference>
<feature type="transmembrane region" description="Helical" evidence="5">
    <location>
        <begin position="519"/>
        <end position="539"/>
    </location>
</feature>
<reference evidence="8 9" key="1">
    <citation type="submission" date="2016-02" db="EMBL/GenBank/DDBJ databases">
        <title>Genome analysis of coral dinoflagellate symbionts highlights evolutionary adaptations to a symbiotic lifestyle.</title>
        <authorList>
            <person name="Aranda M."/>
            <person name="Li Y."/>
            <person name="Liew Y.J."/>
            <person name="Baumgarten S."/>
            <person name="Simakov O."/>
            <person name="Wilson M."/>
            <person name="Piel J."/>
            <person name="Ashoor H."/>
            <person name="Bougouffa S."/>
            <person name="Bajic V.B."/>
            <person name="Ryu T."/>
            <person name="Ravasi T."/>
            <person name="Bayer T."/>
            <person name="Micklem G."/>
            <person name="Kim H."/>
            <person name="Bhak J."/>
            <person name="Lajeunesse T.C."/>
            <person name="Voolstra C.R."/>
        </authorList>
    </citation>
    <scope>NUCLEOTIDE SEQUENCE [LARGE SCALE GENOMIC DNA]</scope>
    <source>
        <strain evidence="8 9">CCMP2467</strain>
    </source>
</reference>
<dbReference type="NCBIfam" id="TIGR00797">
    <property type="entry name" value="matE"/>
    <property type="match status" value="1"/>
</dbReference>